<dbReference type="GeneID" id="18918124"/>
<dbReference type="AlphaFoldDB" id="K5VXT5"/>
<dbReference type="InParanoid" id="K5VXT5"/>
<keyword evidence="2" id="KW-1185">Reference proteome</keyword>
<evidence type="ECO:0000313" key="2">
    <source>
        <dbReference type="Proteomes" id="UP000008370"/>
    </source>
</evidence>
<evidence type="ECO:0000313" key="1">
    <source>
        <dbReference type="EMBL" id="EKM51640.1"/>
    </source>
</evidence>
<proteinExistence type="predicted"/>
<organism evidence="1 2">
    <name type="scientific">Phanerochaete carnosa (strain HHB-10118-sp)</name>
    <name type="common">White-rot fungus</name>
    <name type="synonym">Peniophora carnosa</name>
    <dbReference type="NCBI Taxonomy" id="650164"/>
    <lineage>
        <taxon>Eukaryota</taxon>
        <taxon>Fungi</taxon>
        <taxon>Dikarya</taxon>
        <taxon>Basidiomycota</taxon>
        <taxon>Agaricomycotina</taxon>
        <taxon>Agaricomycetes</taxon>
        <taxon>Polyporales</taxon>
        <taxon>Phanerochaetaceae</taxon>
        <taxon>Phanerochaete</taxon>
    </lineage>
</organism>
<dbReference type="HOGENOM" id="CLU_2484069_0_0_1"/>
<dbReference type="RefSeq" id="XP_007399449.1">
    <property type="nucleotide sequence ID" value="XM_007399387.1"/>
</dbReference>
<name>K5VXT5_PHACS</name>
<dbReference type="KEGG" id="pco:PHACADRAFT_261893"/>
<gene>
    <name evidence="1" type="ORF">PHACADRAFT_261893</name>
</gene>
<dbReference type="EMBL" id="JH930476">
    <property type="protein sequence ID" value="EKM51640.1"/>
    <property type="molecule type" value="Genomic_DNA"/>
</dbReference>
<accession>K5VXT5</accession>
<protein>
    <submittedName>
        <fullName evidence="1">Uncharacterized protein</fullName>
    </submittedName>
</protein>
<reference evidence="1 2" key="1">
    <citation type="journal article" date="2012" name="BMC Genomics">
        <title>Comparative genomics of the white-rot fungi, Phanerochaete carnosa and P. chrysosporium, to elucidate the genetic basis of the distinct wood types they colonize.</title>
        <authorList>
            <person name="Suzuki H."/>
            <person name="MacDonald J."/>
            <person name="Syed K."/>
            <person name="Salamov A."/>
            <person name="Hori C."/>
            <person name="Aerts A."/>
            <person name="Henrissat B."/>
            <person name="Wiebenga A."/>
            <person name="vanKuyk P.A."/>
            <person name="Barry K."/>
            <person name="Lindquist E."/>
            <person name="LaButti K."/>
            <person name="Lapidus A."/>
            <person name="Lucas S."/>
            <person name="Coutinho P."/>
            <person name="Gong Y."/>
            <person name="Samejima M."/>
            <person name="Mahadevan R."/>
            <person name="Abou-Zaid M."/>
            <person name="de Vries R.P."/>
            <person name="Igarashi K."/>
            <person name="Yadav J.S."/>
            <person name="Grigoriev I.V."/>
            <person name="Master E.R."/>
        </authorList>
    </citation>
    <scope>NUCLEOTIDE SEQUENCE [LARGE SCALE GENOMIC DNA]</scope>
    <source>
        <strain evidence="1 2">HHB-10118-sp</strain>
    </source>
</reference>
<sequence length="87" mass="9882">MFFWLPPVSRMLRLTGTSVRLLHPPTRMQTLDEALPPFRAPVPSCVAPLPLARLPGTPMVDRNAIDMRKIGHMRANILQGWPTRSQR</sequence>
<dbReference type="Proteomes" id="UP000008370">
    <property type="component" value="Unassembled WGS sequence"/>
</dbReference>